<dbReference type="InterPro" id="IPR036683">
    <property type="entry name" value="CO_DH_flav_C_dom_sf"/>
</dbReference>
<keyword evidence="5" id="KW-1185">Reference proteome</keyword>
<dbReference type="Pfam" id="PF00941">
    <property type="entry name" value="FAD_binding_5"/>
    <property type="match status" value="1"/>
</dbReference>
<dbReference type="AlphaFoldDB" id="A0A1G9GTU6"/>
<feature type="domain" description="FAD-binding PCMH-type" evidence="3">
    <location>
        <begin position="1"/>
        <end position="163"/>
    </location>
</feature>
<dbReference type="InterPro" id="IPR002346">
    <property type="entry name" value="Mopterin_DH_FAD-bd"/>
</dbReference>
<dbReference type="SUPFAM" id="SSF55447">
    <property type="entry name" value="CO dehydrogenase flavoprotein C-terminal domain-like"/>
    <property type="match status" value="1"/>
</dbReference>
<dbReference type="GO" id="GO:0071949">
    <property type="term" value="F:FAD binding"/>
    <property type="evidence" value="ECO:0007669"/>
    <property type="project" value="InterPro"/>
</dbReference>
<dbReference type="PANTHER" id="PTHR42659:SF9">
    <property type="entry name" value="XANTHINE DEHYDROGENASE FAD-BINDING SUBUNIT XDHB-RELATED"/>
    <property type="match status" value="1"/>
</dbReference>
<evidence type="ECO:0000259" key="3">
    <source>
        <dbReference type="PROSITE" id="PS51387"/>
    </source>
</evidence>
<accession>A0A1G9GTU6</accession>
<dbReference type="Gene3D" id="3.30.390.50">
    <property type="entry name" value="CO dehydrogenase flavoprotein, C-terminal domain"/>
    <property type="match status" value="1"/>
</dbReference>
<dbReference type="InterPro" id="IPR016166">
    <property type="entry name" value="FAD-bd_PCMH"/>
</dbReference>
<dbReference type="GO" id="GO:0016491">
    <property type="term" value="F:oxidoreductase activity"/>
    <property type="evidence" value="ECO:0007669"/>
    <property type="project" value="UniProtKB-KW"/>
</dbReference>
<dbReference type="RefSeq" id="WP_090554018.1">
    <property type="nucleotide sequence ID" value="NZ_FNFP01000007.1"/>
</dbReference>
<dbReference type="Proteomes" id="UP000198718">
    <property type="component" value="Unassembled WGS sequence"/>
</dbReference>
<dbReference type="PROSITE" id="PS51387">
    <property type="entry name" value="FAD_PCMH"/>
    <property type="match status" value="1"/>
</dbReference>
<name>A0A1G9GTU6_9FIRM</name>
<dbReference type="Gene3D" id="3.30.465.10">
    <property type="match status" value="1"/>
</dbReference>
<dbReference type="OrthoDB" id="9803647at2"/>
<keyword evidence="1" id="KW-0285">Flavoprotein</keyword>
<evidence type="ECO:0000256" key="2">
    <source>
        <dbReference type="ARBA" id="ARBA00023002"/>
    </source>
</evidence>
<keyword evidence="2" id="KW-0560">Oxidoreductase</keyword>
<organism evidence="4 5">
    <name type="scientific">Natronincola ferrireducens</name>
    <dbReference type="NCBI Taxonomy" id="393762"/>
    <lineage>
        <taxon>Bacteria</taxon>
        <taxon>Bacillati</taxon>
        <taxon>Bacillota</taxon>
        <taxon>Clostridia</taxon>
        <taxon>Peptostreptococcales</taxon>
        <taxon>Natronincolaceae</taxon>
        <taxon>Natronincola</taxon>
    </lineage>
</organism>
<evidence type="ECO:0000256" key="1">
    <source>
        <dbReference type="ARBA" id="ARBA00022630"/>
    </source>
</evidence>
<dbReference type="PANTHER" id="PTHR42659">
    <property type="entry name" value="XANTHINE DEHYDROGENASE SUBUNIT C-RELATED"/>
    <property type="match status" value="1"/>
</dbReference>
<dbReference type="Pfam" id="PF03450">
    <property type="entry name" value="CO_deh_flav_C"/>
    <property type="match status" value="1"/>
</dbReference>
<gene>
    <name evidence="4" type="ORF">SAMN05660472_02485</name>
</gene>
<sequence>MFTIQHYVQPETLEEAYQLLIAKRNNVILGGCAFLKMSKKKIGTAIDLSKLQLDFIHEKENTIEIGAMTTFRSLETNPCLNEYFNGIIPKSIKNIIGVQFRNIVTIGGTVYSRYGFSDLITALLALEVDVELYHGGVVPLEVFLKNGGTKDILVKVIVHKTNQSASYQMMRNSISDYPILAVAVSKKEDDWKIVIGARPRRAEIAVEASKYLTQNNIDETNIKQAANIAMEELAFGTNMRGQKNYREAIIAPLLKRGIVEVLR</sequence>
<dbReference type="InterPro" id="IPR016169">
    <property type="entry name" value="FAD-bd_PCMH_sub2"/>
</dbReference>
<dbReference type="SMART" id="SM01092">
    <property type="entry name" value="CO_deh_flav_C"/>
    <property type="match status" value="1"/>
</dbReference>
<dbReference type="SUPFAM" id="SSF56176">
    <property type="entry name" value="FAD-binding/transporter-associated domain-like"/>
    <property type="match status" value="1"/>
</dbReference>
<dbReference type="InterPro" id="IPR036318">
    <property type="entry name" value="FAD-bd_PCMH-like_sf"/>
</dbReference>
<evidence type="ECO:0000313" key="4">
    <source>
        <dbReference type="EMBL" id="SDL04078.1"/>
    </source>
</evidence>
<proteinExistence type="predicted"/>
<dbReference type="InterPro" id="IPR051312">
    <property type="entry name" value="Diverse_Substr_Oxidored"/>
</dbReference>
<reference evidence="4 5" key="1">
    <citation type="submission" date="2016-10" db="EMBL/GenBank/DDBJ databases">
        <authorList>
            <person name="de Groot N.N."/>
        </authorList>
    </citation>
    <scope>NUCLEOTIDE SEQUENCE [LARGE SCALE GENOMIC DNA]</scope>
    <source>
        <strain evidence="4 5">DSM 18346</strain>
    </source>
</reference>
<dbReference type="InterPro" id="IPR005107">
    <property type="entry name" value="CO_DH_flav_C"/>
</dbReference>
<protein>
    <submittedName>
        <fullName evidence="4">CO or xanthine dehydrogenase, FAD-binding subunit</fullName>
    </submittedName>
</protein>
<evidence type="ECO:0000313" key="5">
    <source>
        <dbReference type="Proteomes" id="UP000198718"/>
    </source>
</evidence>
<dbReference type="STRING" id="393762.SAMN05660472_02485"/>
<dbReference type="EMBL" id="FNFP01000007">
    <property type="protein sequence ID" value="SDL04078.1"/>
    <property type="molecule type" value="Genomic_DNA"/>
</dbReference>